<name>A0A1G6DAH7_9HYPH</name>
<sequence>MSTNRLPARPIDVDAIPPTGHIVRIETGPDERAAIAKSYGLVAVNAFVADLEAQREANRNVAVEGRIRAEIVQECVVSLAPVTQAIDETFRVRFIPADERKPAPEPKPGAEVHVDPDDESPDVLPDRMLDLGAVALEHFALAIDPYPRAPGAELPAGADGIGEAKRESPFAVLAKIARNDN</sequence>
<dbReference type="EMBL" id="FMXQ01000006">
    <property type="protein sequence ID" value="SDB42167.1"/>
    <property type="molecule type" value="Genomic_DNA"/>
</dbReference>
<accession>A0A1G6DAH7</accession>
<dbReference type="RefSeq" id="WP_175478481.1">
    <property type="nucleotide sequence ID" value="NZ_FMXQ01000006.1"/>
</dbReference>
<dbReference type="Proteomes" id="UP000199071">
    <property type="component" value="Unassembled WGS sequence"/>
</dbReference>
<proteinExistence type="predicted"/>
<feature type="region of interest" description="Disordered" evidence="1">
    <location>
        <begin position="97"/>
        <end position="120"/>
    </location>
</feature>
<evidence type="ECO:0000313" key="2">
    <source>
        <dbReference type="EMBL" id="SDB42167.1"/>
    </source>
</evidence>
<feature type="compositionally biased region" description="Basic and acidic residues" evidence="1">
    <location>
        <begin position="97"/>
        <end position="115"/>
    </location>
</feature>
<evidence type="ECO:0000256" key="1">
    <source>
        <dbReference type="SAM" id="MobiDB-lite"/>
    </source>
</evidence>
<reference evidence="2 3" key="1">
    <citation type="submission" date="2016-10" db="EMBL/GenBank/DDBJ databases">
        <authorList>
            <person name="de Groot N.N."/>
        </authorList>
    </citation>
    <scope>NUCLEOTIDE SEQUENCE [LARGE SCALE GENOMIC DNA]</scope>
    <source>
        <strain evidence="2 3">ATCC 35022</strain>
    </source>
</reference>
<dbReference type="InterPro" id="IPR003772">
    <property type="entry name" value="YceD"/>
</dbReference>
<keyword evidence="3" id="KW-1185">Reference proteome</keyword>
<evidence type="ECO:0000313" key="3">
    <source>
        <dbReference type="Proteomes" id="UP000199071"/>
    </source>
</evidence>
<dbReference type="STRING" id="665467.SAMN02982931_03244"/>
<dbReference type="AlphaFoldDB" id="A0A1G6DAH7"/>
<dbReference type="Pfam" id="PF02620">
    <property type="entry name" value="YceD"/>
    <property type="match status" value="1"/>
</dbReference>
<protein>
    <submittedName>
        <fullName evidence="2">Uncharacterized metal-binding protein YceD, DUF177 family</fullName>
    </submittedName>
</protein>
<gene>
    <name evidence="2" type="ORF">SAMN02982931_03244</name>
</gene>
<organism evidence="2 3">
    <name type="scientific">Bauldia litoralis</name>
    <dbReference type="NCBI Taxonomy" id="665467"/>
    <lineage>
        <taxon>Bacteria</taxon>
        <taxon>Pseudomonadati</taxon>
        <taxon>Pseudomonadota</taxon>
        <taxon>Alphaproteobacteria</taxon>
        <taxon>Hyphomicrobiales</taxon>
        <taxon>Kaistiaceae</taxon>
        <taxon>Bauldia</taxon>
    </lineage>
</organism>